<evidence type="ECO:0000256" key="1">
    <source>
        <dbReference type="SAM" id="MobiDB-lite"/>
    </source>
</evidence>
<dbReference type="EMBL" id="JASSZA010000023">
    <property type="protein sequence ID" value="KAK2084042.1"/>
    <property type="molecule type" value="Genomic_DNA"/>
</dbReference>
<evidence type="ECO:0000313" key="3">
    <source>
        <dbReference type="Proteomes" id="UP001266305"/>
    </source>
</evidence>
<proteinExistence type="predicted"/>
<comment type="caution">
    <text evidence="2">The sequence shown here is derived from an EMBL/GenBank/DDBJ whole genome shotgun (WGS) entry which is preliminary data.</text>
</comment>
<feature type="non-terminal residue" evidence="2">
    <location>
        <position position="1"/>
    </location>
</feature>
<organism evidence="2 3">
    <name type="scientific">Saguinus oedipus</name>
    <name type="common">Cotton-top tamarin</name>
    <name type="synonym">Oedipomidas oedipus</name>
    <dbReference type="NCBI Taxonomy" id="9490"/>
    <lineage>
        <taxon>Eukaryota</taxon>
        <taxon>Metazoa</taxon>
        <taxon>Chordata</taxon>
        <taxon>Craniata</taxon>
        <taxon>Vertebrata</taxon>
        <taxon>Euteleostomi</taxon>
        <taxon>Mammalia</taxon>
        <taxon>Eutheria</taxon>
        <taxon>Euarchontoglires</taxon>
        <taxon>Primates</taxon>
        <taxon>Haplorrhini</taxon>
        <taxon>Platyrrhini</taxon>
        <taxon>Cebidae</taxon>
        <taxon>Callitrichinae</taxon>
        <taxon>Saguinus</taxon>
    </lineage>
</organism>
<feature type="compositionally biased region" description="Low complexity" evidence="1">
    <location>
        <begin position="49"/>
        <end position="59"/>
    </location>
</feature>
<feature type="compositionally biased region" description="Low complexity" evidence="1">
    <location>
        <begin position="26"/>
        <end position="42"/>
    </location>
</feature>
<dbReference type="Proteomes" id="UP001266305">
    <property type="component" value="Unassembled WGS sequence"/>
</dbReference>
<keyword evidence="3" id="KW-1185">Reference proteome</keyword>
<gene>
    <name evidence="2" type="ORF">P7K49_039278</name>
</gene>
<reference evidence="2 3" key="1">
    <citation type="submission" date="2023-05" db="EMBL/GenBank/DDBJ databases">
        <title>B98-5 Cell Line De Novo Hybrid Assembly: An Optical Mapping Approach.</title>
        <authorList>
            <person name="Kananen K."/>
            <person name="Auerbach J.A."/>
            <person name="Kautto E."/>
            <person name="Blachly J.S."/>
        </authorList>
    </citation>
    <scope>NUCLEOTIDE SEQUENCE [LARGE SCALE GENOMIC DNA]</scope>
    <source>
        <strain evidence="2">B95-8</strain>
        <tissue evidence="2">Cell line</tissue>
    </source>
</reference>
<accession>A0ABQ9TH16</accession>
<feature type="non-terminal residue" evidence="2">
    <location>
        <position position="72"/>
    </location>
</feature>
<sequence>TGGRDSCPELRRRGAPAAKRNQGKGAPYAGARRAQRRAASPHPAERLPPRASARARPLAVQSTGQSRPPGFG</sequence>
<feature type="region of interest" description="Disordered" evidence="1">
    <location>
        <begin position="1"/>
        <end position="72"/>
    </location>
</feature>
<name>A0ABQ9TH16_SAGOE</name>
<evidence type="ECO:0000313" key="2">
    <source>
        <dbReference type="EMBL" id="KAK2084042.1"/>
    </source>
</evidence>
<feature type="compositionally biased region" description="Basic and acidic residues" evidence="1">
    <location>
        <begin position="1"/>
        <end position="12"/>
    </location>
</feature>
<protein>
    <submittedName>
        <fullName evidence="2">Uncharacterized protein</fullName>
    </submittedName>
</protein>